<keyword evidence="2" id="KW-1185">Reference proteome</keyword>
<name>A0A484GS99_SOUCH</name>
<comment type="caution">
    <text evidence="1">The sequence shown here is derived from an EMBL/GenBank/DDBJ whole genome shotgun (WGS) entry which is preliminary data.</text>
</comment>
<gene>
    <name evidence="1" type="ORF">DBR06_SOUSAS110229</name>
</gene>
<evidence type="ECO:0000313" key="1">
    <source>
        <dbReference type="EMBL" id="TEA38361.1"/>
    </source>
</evidence>
<dbReference type="EMBL" id="QWLN02004798">
    <property type="protein sequence ID" value="TEA38361.1"/>
    <property type="molecule type" value="Genomic_DNA"/>
</dbReference>
<dbReference type="AlphaFoldDB" id="A0A484GS99"/>
<organism evidence="1 2">
    <name type="scientific">Sousa chinensis</name>
    <name type="common">Indo-pacific humpbacked dolphin</name>
    <name type="synonym">Steno chinensis</name>
    <dbReference type="NCBI Taxonomy" id="103600"/>
    <lineage>
        <taxon>Eukaryota</taxon>
        <taxon>Metazoa</taxon>
        <taxon>Chordata</taxon>
        <taxon>Craniata</taxon>
        <taxon>Vertebrata</taxon>
        <taxon>Euteleostomi</taxon>
        <taxon>Mammalia</taxon>
        <taxon>Eutheria</taxon>
        <taxon>Laurasiatheria</taxon>
        <taxon>Artiodactyla</taxon>
        <taxon>Whippomorpha</taxon>
        <taxon>Cetacea</taxon>
        <taxon>Odontoceti</taxon>
        <taxon>Delphinidae</taxon>
        <taxon>Sousa</taxon>
    </lineage>
</organism>
<sequence length="53" mass="5993">SLVVQWLRLHAPNARDLGSIPGLGTRSHMPQLRVFMLQLKISHAITKRSHVPQ</sequence>
<proteinExistence type="predicted"/>
<accession>A0A484GS99</accession>
<feature type="non-terminal residue" evidence="1">
    <location>
        <position position="53"/>
    </location>
</feature>
<protein>
    <submittedName>
        <fullName evidence="1">Uncharacterized protein</fullName>
    </submittedName>
</protein>
<feature type="non-terminal residue" evidence="1">
    <location>
        <position position="1"/>
    </location>
</feature>
<dbReference type="Proteomes" id="UP000295264">
    <property type="component" value="Unassembled WGS sequence"/>
</dbReference>
<reference evidence="1 2" key="1">
    <citation type="journal article" date="2018" name="Genomics">
        <title>Molecular footprints of inshore aquatic adaptation in Indo-Pacific humpback dolphin (Sousa chinensis).</title>
        <authorList>
            <person name="Ming Y."/>
            <person name="Jian J."/>
            <person name="Yu F."/>
            <person name="Yu X."/>
            <person name="Wang J."/>
            <person name="Liu W."/>
        </authorList>
    </citation>
    <scope>NUCLEOTIDE SEQUENCE [LARGE SCALE GENOMIC DNA]</scope>
    <source>
        <strain evidence="1">MY-2018</strain>
        <tissue evidence="1">Skin</tissue>
    </source>
</reference>
<evidence type="ECO:0000313" key="2">
    <source>
        <dbReference type="Proteomes" id="UP000295264"/>
    </source>
</evidence>